<evidence type="ECO:0000256" key="1">
    <source>
        <dbReference type="ARBA" id="ARBA00022491"/>
    </source>
</evidence>
<organism evidence="6 7">
    <name type="scientific">Labrys wisconsinensis</name>
    <dbReference type="NCBI Taxonomy" id="425677"/>
    <lineage>
        <taxon>Bacteria</taxon>
        <taxon>Pseudomonadati</taxon>
        <taxon>Pseudomonadota</taxon>
        <taxon>Alphaproteobacteria</taxon>
        <taxon>Hyphomicrobiales</taxon>
        <taxon>Xanthobacteraceae</taxon>
        <taxon>Labrys</taxon>
    </lineage>
</organism>
<dbReference type="EMBL" id="JAUSVX010000011">
    <property type="protein sequence ID" value="MDQ0472332.1"/>
    <property type="molecule type" value="Genomic_DNA"/>
</dbReference>
<dbReference type="SUPFAM" id="SSF53822">
    <property type="entry name" value="Periplasmic binding protein-like I"/>
    <property type="match status" value="1"/>
</dbReference>
<keyword evidence="4" id="KW-0804">Transcription</keyword>
<dbReference type="InterPro" id="IPR010982">
    <property type="entry name" value="Lambda_DNA-bd_dom_sf"/>
</dbReference>
<feature type="domain" description="HTH lacI-type" evidence="5">
    <location>
        <begin position="2"/>
        <end position="56"/>
    </location>
</feature>
<dbReference type="Gene3D" id="1.10.260.40">
    <property type="entry name" value="lambda repressor-like DNA-binding domains"/>
    <property type="match status" value="1"/>
</dbReference>
<dbReference type="Pfam" id="PF00356">
    <property type="entry name" value="LacI"/>
    <property type="match status" value="1"/>
</dbReference>
<dbReference type="PANTHER" id="PTHR30146:SF148">
    <property type="entry name" value="HTH-TYPE TRANSCRIPTIONAL REPRESSOR PURR-RELATED"/>
    <property type="match status" value="1"/>
</dbReference>
<dbReference type="SMART" id="SM00354">
    <property type="entry name" value="HTH_LACI"/>
    <property type="match status" value="1"/>
</dbReference>
<dbReference type="Gene3D" id="3.40.50.2300">
    <property type="match status" value="2"/>
</dbReference>
<evidence type="ECO:0000256" key="3">
    <source>
        <dbReference type="ARBA" id="ARBA00023125"/>
    </source>
</evidence>
<evidence type="ECO:0000313" key="6">
    <source>
        <dbReference type="EMBL" id="MDQ0472332.1"/>
    </source>
</evidence>
<dbReference type="PANTHER" id="PTHR30146">
    <property type="entry name" value="LACI-RELATED TRANSCRIPTIONAL REPRESSOR"/>
    <property type="match status" value="1"/>
</dbReference>
<dbReference type="CDD" id="cd06267">
    <property type="entry name" value="PBP1_LacI_sugar_binding-like"/>
    <property type="match status" value="1"/>
</dbReference>
<evidence type="ECO:0000313" key="7">
    <source>
        <dbReference type="Proteomes" id="UP001242480"/>
    </source>
</evidence>
<keyword evidence="1" id="KW-0678">Repressor</keyword>
<keyword evidence="2" id="KW-0805">Transcription regulation</keyword>
<reference evidence="6 7" key="1">
    <citation type="submission" date="2023-07" db="EMBL/GenBank/DDBJ databases">
        <title>Genomic Encyclopedia of Type Strains, Phase IV (KMG-IV): sequencing the most valuable type-strain genomes for metagenomic binning, comparative biology and taxonomic classification.</title>
        <authorList>
            <person name="Goeker M."/>
        </authorList>
    </citation>
    <scope>NUCLEOTIDE SEQUENCE [LARGE SCALE GENOMIC DNA]</scope>
    <source>
        <strain evidence="6 7">DSM 19619</strain>
    </source>
</reference>
<dbReference type="InterPro" id="IPR000843">
    <property type="entry name" value="HTH_LacI"/>
</dbReference>
<sequence>MATIKDVAKAAGVSTATVSAVLNDTAYVSPPLRARVLSAVSALDYAPLLAAKNLRRGRSQLIALVVADLANPFFARLVVAAEAAVAAWGYALVLFNSDEKPDNERRILTRIRTLSCDGAVLVPVGNAAHRVQRDFEGNAMPMVLFGRVVDDDRSDTVTIDNVSAARQVATYLMDLGHRRIGTITGPLHLTTGRGRLDGMLEAMQARGLAPQPGHVRCGEFREDVAYSVAREMLERPDRPSALYAANGVMALGVMRAMADLGLKCPEDVSIASTDTIPGIGGLRPRLTRTEHPVTDMTNEALRLLVDRISRGNDVPPRNVVFQPTLVLGESCGPVVA</sequence>
<proteinExistence type="predicted"/>
<keyword evidence="7" id="KW-1185">Reference proteome</keyword>
<dbReference type="PROSITE" id="PS00356">
    <property type="entry name" value="HTH_LACI_1"/>
    <property type="match status" value="1"/>
</dbReference>
<protein>
    <submittedName>
        <fullName evidence="6">LacI family transcriptional regulator</fullName>
    </submittedName>
</protein>
<evidence type="ECO:0000256" key="4">
    <source>
        <dbReference type="ARBA" id="ARBA00023163"/>
    </source>
</evidence>
<dbReference type="InterPro" id="IPR046335">
    <property type="entry name" value="LacI/GalR-like_sensor"/>
</dbReference>
<dbReference type="PROSITE" id="PS50932">
    <property type="entry name" value="HTH_LACI_2"/>
    <property type="match status" value="1"/>
</dbReference>
<dbReference type="RefSeq" id="WP_307279005.1">
    <property type="nucleotide sequence ID" value="NZ_JAUSVX010000011.1"/>
</dbReference>
<comment type="caution">
    <text evidence="6">The sequence shown here is derived from an EMBL/GenBank/DDBJ whole genome shotgun (WGS) entry which is preliminary data.</text>
</comment>
<dbReference type="SUPFAM" id="SSF47413">
    <property type="entry name" value="lambda repressor-like DNA-binding domains"/>
    <property type="match status" value="1"/>
</dbReference>
<dbReference type="Pfam" id="PF13377">
    <property type="entry name" value="Peripla_BP_3"/>
    <property type="match status" value="1"/>
</dbReference>
<keyword evidence="3" id="KW-0238">DNA-binding</keyword>
<evidence type="ECO:0000259" key="5">
    <source>
        <dbReference type="PROSITE" id="PS50932"/>
    </source>
</evidence>
<dbReference type="Proteomes" id="UP001242480">
    <property type="component" value="Unassembled WGS sequence"/>
</dbReference>
<gene>
    <name evidence="6" type="ORF">QO011_005361</name>
</gene>
<dbReference type="InterPro" id="IPR028082">
    <property type="entry name" value="Peripla_BP_I"/>
</dbReference>
<name>A0ABU0JDG7_9HYPH</name>
<accession>A0ABU0JDG7</accession>
<evidence type="ECO:0000256" key="2">
    <source>
        <dbReference type="ARBA" id="ARBA00023015"/>
    </source>
</evidence>
<dbReference type="PRINTS" id="PR00036">
    <property type="entry name" value="HTHLACI"/>
</dbReference>
<dbReference type="CDD" id="cd01392">
    <property type="entry name" value="HTH_LacI"/>
    <property type="match status" value="1"/>
</dbReference>